<dbReference type="RefSeq" id="WP_183412489.1">
    <property type="nucleotide sequence ID" value="NZ_JACHYB010000001.1"/>
</dbReference>
<dbReference type="AlphaFoldDB" id="A0A7W5H0I9"/>
<sequence>MDELKHKTLNEQKWDRWAEGLDAKNRRNDYLRKAQHNLIALLPIKEGVSLLDIGCGTGWAVGDAAKVVGDKGTFYGVDMSAKMIDKAKENYQGRPGIQFMQANAESIPLADDMFDIIICTHSFHHYLHPDKALSEMNRLLRKGGRVYILDPTADSRIIRFADRIIRVLEPAHVKIYSTAEFHFMISRSGLRYGGCRVIGSNQKVHMGEKVY</sequence>
<dbReference type="GO" id="GO:0032259">
    <property type="term" value="P:methylation"/>
    <property type="evidence" value="ECO:0007669"/>
    <property type="project" value="UniProtKB-KW"/>
</dbReference>
<dbReference type="PANTHER" id="PTHR42912">
    <property type="entry name" value="METHYLTRANSFERASE"/>
    <property type="match status" value="1"/>
</dbReference>
<keyword evidence="2" id="KW-0830">Ubiquinone</keyword>
<dbReference type="CDD" id="cd02440">
    <property type="entry name" value="AdoMet_MTases"/>
    <property type="match status" value="1"/>
</dbReference>
<keyword evidence="3" id="KW-1185">Reference proteome</keyword>
<comment type="caution">
    <text evidence="2">The sequence shown here is derived from an EMBL/GenBank/DDBJ whole genome shotgun (WGS) entry which is preliminary data.</text>
</comment>
<keyword evidence="2" id="KW-0489">Methyltransferase</keyword>
<keyword evidence="2" id="KW-0808">Transferase</keyword>
<dbReference type="Proteomes" id="UP000544222">
    <property type="component" value="Unassembled WGS sequence"/>
</dbReference>
<dbReference type="GO" id="GO:0008757">
    <property type="term" value="F:S-adenosylmethionine-dependent methyltransferase activity"/>
    <property type="evidence" value="ECO:0007669"/>
    <property type="project" value="InterPro"/>
</dbReference>
<dbReference type="EMBL" id="JACHYB010000001">
    <property type="protein sequence ID" value="MBB3186618.1"/>
    <property type="molecule type" value="Genomic_DNA"/>
</dbReference>
<dbReference type="InterPro" id="IPR050508">
    <property type="entry name" value="Methyltransf_Superfamily"/>
</dbReference>
<protein>
    <submittedName>
        <fullName evidence="2">Ubiquinone/menaquinone biosynthesis C-methylase UbiE</fullName>
    </submittedName>
</protein>
<dbReference type="InterPro" id="IPR029063">
    <property type="entry name" value="SAM-dependent_MTases_sf"/>
</dbReference>
<organism evidence="2 3">
    <name type="scientific">Microbacter margulisiae</name>
    <dbReference type="NCBI Taxonomy" id="1350067"/>
    <lineage>
        <taxon>Bacteria</taxon>
        <taxon>Pseudomonadati</taxon>
        <taxon>Bacteroidota</taxon>
        <taxon>Bacteroidia</taxon>
        <taxon>Bacteroidales</taxon>
        <taxon>Porphyromonadaceae</taxon>
        <taxon>Microbacter</taxon>
    </lineage>
</organism>
<accession>A0A7W5H0I9</accession>
<reference evidence="2 3" key="1">
    <citation type="submission" date="2020-08" db="EMBL/GenBank/DDBJ databases">
        <title>Genomic Encyclopedia of Type Strains, Phase IV (KMG-IV): sequencing the most valuable type-strain genomes for metagenomic binning, comparative biology and taxonomic classification.</title>
        <authorList>
            <person name="Goeker M."/>
        </authorList>
    </citation>
    <scope>NUCLEOTIDE SEQUENCE [LARGE SCALE GENOMIC DNA]</scope>
    <source>
        <strain evidence="2 3">DSM 27471</strain>
    </source>
</reference>
<evidence type="ECO:0000259" key="1">
    <source>
        <dbReference type="Pfam" id="PF08241"/>
    </source>
</evidence>
<dbReference type="Pfam" id="PF08241">
    <property type="entry name" value="Methyltransf_11"/>
    <property type="match status" value="1"/>
</dbReference>
<evidence type="ECO:0000313" key="3">
    <source>
        <dbReference type="Proteomes" id="UP000544222"/>
    </source>
</evidence>
<dbReference type="InterPro" id="IPR013216">
    <property type="entry name" value="Methyltransf_11"/>
</dbReference>
<dbReference type="Gene3D" id="3.40.50.150">
    <property type="entry name" value="Vaccinia Virus protein VP39"/>
    <property type="match status" value="1"/>
</dbReference>
<proteinExistence type="predicted"/>
<feature type="domain" description="Methyltransferase type 11" evidence="1">
    <location>
        <begin position="51"/>
        <end position="148"/>
    </location>
</feature>
<evidence type="ECO:0000313" key="2">
    <source>
        <dbReference type="EMBL" id="MBB3186618.1"/>
    </source>
</evidence>
<dbReference type="PANTHER" id="PTHR42912:SF80">
    <property type="entry name" value="METHYLTRANSFERASE DOMAIN-CONTAINING PROTEIN"/>
    <property type="match status" value="1"/>
</dbReference>
<dbReference type="SUPFAM" id="SSF53335">
    <property type="entry name" value="S-adenosyl-L-methionine-dependent methyltransferases"/>
    <property type="match status" value="1"/>
</dbReference>
<gene>
    <name evidence="2" type="ORF">FHX64_000781</name>
</gene>
<name>A0A7W5H0I9_9PORP</name>